<comment type="function">
    <text evidence="11">Peptidoglycan polymerase that is essential for cell wall elongation.</text>
</comment>
<dbReference type="NCBIfam" id="TIGR02210">
    <property type="entry name" value="rodA_shape"/>
    <property type="match status" value="1"/>
</dbReference>
<evidence type="ECO:0000256" key="8">
    <source>
        <dbReference type="ARBA" id="ARBA00022989"/>
    </source>
</evidence>
<dbReference type="EMBL" id="FMWO01000056">
    <property type="protein sequence ID" value="SCZ86098.1"/>
    <property type="molecule type" value="Genomic_DNA"/>
</dbReference>
<evidence type="ECO:0000256" key="2">
    <source>
        <dbReference type="ARBA" id="ARBA00022475"/>
    </source>
</evidence>
<evidence type="ECO:0000256" key="6">
    <source>
        <dbReference type="ARBA" id="ARBA00022960"/>
    </source>
</evidence>
<accession>A0A1G5SG45</accession>
<organism evidence="12 13">
    <name type="scientific">Nitrosomonas mobilis</name>
    <dbReference type="NCBI Taxonomy" id="51642"/>
    <lineage>
        <taxon>Bacteria</taxon>
        <taxon>Pseudomonadati</taxon>
        <taxon>Pseudomonadota</taxon>
        <taxon>Betaproteobacteria</taxon>
        <taxon>Nitrosomonadales</taxon>
        <taxon>Nitrosomonadaceae</taxon>
        <taxon>Nitrosomonas</taxon>
    </lineage>
</organism>
<dbReference type="InterPro" id="IPR011923">
    <property type="entry name" value="RodA/MrdB"/>
</dbReference>
<dbReference type="PANTHER" id="PTHR30474:SF1">
    <property type="entry name" value="PEPTIDOGLYCAN GLYCOSYLTRANSFERASE MRDB"/>
    <property type="match status" value="1"/>
</dbReference>
<evidence type="ECO:0000256" key="4">
    <source>
        <dbReference type="ARBA" id="ARBA00022679"/>
    </source>
</evidence>
<keyword evidence="7 11" id="KW-0573">Peptidoglycan synthesis</keyword>
<feature type="transmembrane region" description="Helical" evidence="11">
    <location>
        <begin position="273"/>
        <end position="294"/>
    </location>
</feature>
<evidence type="ECO:0000256" key="1">
    <source>
        <dbReference type="ARBA" id="ARBA00004141"/>
    </source>
</evidence>
<keyword evidence="4 11" id="KW-0808">Transferase</keyword>
<keyword evidence="9 11" id="KW-0472">Membrane</keyword>
<dbReference type="GO" id="GO:0008360">
    <property type="term" value="P:regulation of cell shape"/>
    <property type="evidence" value="ECO:0007669"/>
    <property type="project" value="UniProtKB-KW"/>
</dbReference>
<dbReference type="GO" id="GO:0008955">
    <property type="term" value="F:peptidoglycan glycosyltransferase activity"/>
    <property type="evidence" value="ECO:0007669"/>
    <property type="project" value="UniProtKB-UniRule"/>
</dbReference>
<feature type="transmembrane region" description="Helical" evidence="11">
    <location>
        <begin position="306"/>
        <end position="333"/>
    </location>
</feature>
<dbReference type="GO" id="GO:0009252">
    <property type="term" value="P:peptidoglycan biosynthetic process"/>
    <property type="evidence" value="ECO:0007669"/>
    <property type="project" value="UniProtKB-UniRule"/>
</dbReference>
<keyword evidence="5 11" id="KW-0812">Transmembrane</keyword>
<reference evidence="12 13" key="1">
    <citation type="submission" date="2016-10" db="EMBL/GenBank/DDBJ databases">
        <authorList>
            <person name="de Groot N.N."/>
        </authorList>
    </citation>
    <scope>NUCLEOTIDE SEQUENCE [LARGE SCALE GENOMIC DNA]</scope>
    <source>
        <strain evidence="12">1</strain>
    </source>
</reference>
<evidence type="ECO:0000256" key="9">
    <source>
        <dbReference type="ARBA" id="ARBA00023136"/>
    </source>
</evidence>
<comment type="pathway">
    <text evidence="11">Cell wall biogenesis; peptidoglycan biosynthesis.</text>
</comment>
<proteinExistence type="inferred from homology"/>
<dbReference type="RefSeq" id="WP_090286905.1">
    <property type="nucleotide sequence ID" value="NZ_FMWO01000056.1"/>
</dbReference>
<feature type="transmembrane region" description="Helical" evidence="11">
    <location>
        <begin position="161"/>
        <end position="178"/>
    </location>
</feature>
<name>A0A1G5SG45_9PROT</name>
<feature type="transmembrane region" description="Helical" evidence="11">
    <location>
        <begin position="185"/>
        <end position="203"/>
    </location>
</feature>
<dbReference type="PROSITE" id="PS00428">
    <property type="entry name" value="FTSW_RODA_SPOVE"/>
    <property type="match status" value="1"/>
</dbReference>
<dbReference type="HAMAP" id="MF_02079">
    <property type="entry name" value="PGT_RodA"/>
    <property type="match status" value="1"/>
</dbReference>
<keyword evidence="13" id="KW-1185">Reference proteome</keyword>
<feature type="transmembrane region" description="Helical" evidence="11">
    <location>
        <begin position="138"/>
        <end position="155"/>
    </location>
</feature>
<dbReference type="OrthoDB" id="9768187at2"/>
<evidence type="ECO:0000256" key="3">
    <source>
        <dbReference type="ARBA" id="ARBA00022676"/>
    </source>
</evidence>
<keyword evidence="2 11" id="KW-1003">Cell membrane</keyword>
<dbReference type="GO" id="GO:0015648">
    <property type="term" value="F:lipid-linked peptidoglycan transporter activity"/>
    <property type="evidence" value="ECO:0007669"/>
    <property type="project" value="TreeGrafter"/>
</dbReference>
<evidence type="ECO:0000256" key="7">
    <source>
        <dbReference type="ARBA" id="ARBA00022984"/>
    </source>
</evidence>
<dbReference type="GO" id="GO:0071555">
    <property type="term" value="P:cell wall organization"/>
    <property type="evidence" value="ECO:0007669"/>
    <property type="project" value="UniProtKB-KW"/>
</dbReference>
<keyword evidence="8 11" id="KW-1133">Transmembrane helix</keyword>
<evidence type="ECO:0000256" key="5">
    <source>
        <dbReference type="ARBA" id="ARBA00022692"/>
    </source>
</evidence>
<evidence type="ECO:0000313" key="12">
    <source>
        <dbReference type="EMBL" id="SCZ86098.1"/>
    </source>
</evidence>
<feature type="transmembrane region" description="Helical" evidence="11">
    <location>
        <begin position="339"/>
        <end position="360"/>
    </location>
</feature>
<dbReference type="Pfam" id="PF01098">
    <property type="entry name" value="FTSW_RODA_SPOVE"/>
    <property type="match status" value="1"/>
</dbReference>
<dbReference type="Proteomes" id="UP000198729">
    <property type="component" value="Unassembled WGS sequence"/>
</dbReference>
<dbReference type="UniPathway" id="UPA00219"/>
<dbReference type="AlphaFoldDB" id="A0A1G5SG45"/>
<evidence type="ECO:0000256" key="11">
    <source>
        <dbReference type="HAMAP-Rule" id="MF_02079"/>
    </source>
</evidence>
<dbReference type="GO" id="GO:0051301">
    <property type="term" value="P:cell division"/>
    <property type="evidence" value="ECO:0007669"/>
    <property type="project" value="InterPro"/>
</dbReference>
<keyword evidence="3 11" id="KW-0328">Glycosyltransferase</keyword>
<sequence length="369" mass="40492">MITFDLSKIWRFLTRYIDDFLLAGIFLLMLTGLIVLHSATGGDTTKMTSQLVNMAVALTVMWMVANIPLQTILRIALPLYLLGIALLISVALFGEIHNGARRWLNLGITRIQPSELLKIAVPLMMAWYLDKTGLILRWRNHGVATLILLLPVLLIARQPDLGTSILILASGFYILFLAGISWRIMATLAVTLAISLPLLWTFGMHDYQQKRVLTLLDPSQDALGAGYHTIQSSIAIGSGGISGKGWQKGTQSQLDFLPEPSTDFIFSVFSEEFGLIGNGLLLLLYLVVIGRCFVITAKAPTRFTRLVAGSITLTFFTYIFVNIGMVSGILPVVGVPLPLISYGGTSMVTILFGFGILMSIHTHPKLVRT</sequence>
<keyword evidence="11" id="KW-0997">Cell inner membrane</keyword>
<evidence type="ECO:0000313" key="13">
    <source>
        <dbReference type="Proteomes" id="UP000198729"/>
    </source>
</evidence>
<keyword evidence="6 11" id="KW-0133">Cell shape</keyword>
<dbReference type="GO" id="GO:0005886">
    <property type="term" value="C:plasma membrane"/>
    <property type="evidence" value="ECO:0007669"/>
    <property type="project" value="UniProtKB-SubCell"/>
</dbReference>
<protein>
    <recommendedName>
        <fullName evidence="11">Peptidoglycan glycosyltransferase MrdB</fullName>
        <shortName evidence="11">PGT</shortName>
        <ecNumber evidence="11">2.4.99.28</ecNumber>
    </recommendedName>
    <alternativeName>
        <fullName evidence="11">Cell elongation protein RodA</fullName>
    </alternativeName>
    <alternativeName>
        <fullName evidence="11">Cell wall polymerase</fullName>
    </alternativeName>
    <alternativeName>
        <fullName evidence="11">Peptidoglycan polymerase</fullName>
        <shortName evidence="11">PG polymerase</shortName>
    </alternativeName>
</protein>
<dbReference type="InterPro" id="IPR001182">
    <property type="entry name" value="FtsW/RodA"/>
</dbReference>
<feature type="transmembrane region" description="Helical" evidence="11">
    <location>
        <begin position="75"/>
        <end position="94"/>
    </location>
</feature>
<comment type="subcellular location">
    <subcellularLocation>
        <location evidence="11">Cell inner membrane</location>
        <topology evidence="11">Multi-pass membrane protein</topology>
    </subcellularLocation>
    <subcellularLocation>
        <location evidence="1">Membrane</location>
        <topology evidence="1">Multi-pass membrane protein</topology>
    </subcellularLocation>
</comment>
<evidence type="ECO:0000256" key="10">
    <source>
        <dbReference type="ARBA" id="ARBA00023316"/>
    </source>
</evidence>
<dbReference type="GO" id="GO:0032153">
    <property type="term" value="C:cell division site"/>
    <property type="evidence" value="ECO:0007669"/>
    <property type="project" value="TreeGrafter"/>
</dbReference>
<dbReference type="EC" id="2.4.99.28" evidence="11"/>
<comment type="catalytic activity">
    <reaction evidence="11">
        <text>[GlcNAc-(1-&gt;4)-Mur2Ac(oyl-L-Ala-gamma-D-Glu-L-Lys-D-Ala-D-Ala)](n)-di-trans,octa-cis-undecaprenyl diphosphate + beta-D-GlcNAc-(1-&gt;4)-Mur2Ac(oyl-L-Ala-gamma-D-Glu-L-Lys-D-Ala-D-Ala)-di-trans,octa-cis-undecaprenyl diphosphate = [GlcNAc-(1-&gt;4)-Mur2Ac(oyl-L-Ala-gamma-D-Glu-L-Lys-D-Ala-D-Ala)](n+1)-di-trans,octa-cis-undecaprenyl diphosphate + di-trans,octa-cis-undecaprenyl diphosphate + H(+)</text>
        <dbReference type="Rhea" id="RHEA:23708"/>
        <dbReference type="Rhea" id="RHEA-COMP:9602"/>
        <dbReference type="Rhea" id="RHEA-COMP:9603"/>
        <dbReference type="ChEBI" id="CHEBI:15378"/>
        <dbReference type="ChEBI" id="CHEBI:58405"/>
        <dbReference type="ChEBI" id="CHEBI:60033"/>
        <dbReference type="ChEBI" id="CHEBI:78435"/>
        <dbReference type="EC" id="2.4.99.28"/>
    </reaction>
</comment>
<feature type="transmembrane region" description="Helical" evidence="11">
    <location>
        <begin position="20"/>
        <end position="39"/>
    </location>
</feature>
<dbReference type="InterPro" id="IPR018365">
    <property type="entry name" value="Cell_cycle_FtsW-rel_CS"/>
</dbReference>
<comment type="similarity">
    <text evidence="11">Belongs to the SEDS family. MrdB/RodA subfamily.</text>
</comment>
<dbReference type="STRING" id="51642.NSMM_480100"/>
<keyword evidence="10 11" id="KW-0961">Cell wall biogenesis/degradation</keyword>
<gene>
    <name evidence="11 12" type="primary">mrdB</name>
    <name evidence="11" type="synonym">rodA</name>
    <name evidence="12" type="ORF">NSMM_480100</name>
</gene>
<dbReference type="PANTHER" id="PTHR30474">
    <property type="entry name" value="CELL CYCLE PROTEIN"/>
    <property type="match status" value="1"/>
</dbReference>